<dbReference type="EMBL" id="MN740249">
    <property type="protein sequence ID" value="QHT96000.1"/>
    <property type="molecule type" value="Genomic_DNA"/>
</dbReference>
<dbReference type="AlphaFoldDB" id="A0A6C0ITW0"/>
<proteinExistence type="predicted"/>
<feature type="region of interest" description="Disordered" evidence="1">
    <location>
        <begin position="22"/>
        <end position="48"/>
    </location>
</feature>
<feature type="compositionally biased region" description="Basic residues" evidence="1">
    <location>
        <begin position="85"/>
        <end position="117"/>
    </location>
</feature>
<reference evidence="2" key="1">
    <citation type="journal article" date="2020" name="Nature">
        <title>Giant virus diversity and host interactions through global metagenomics.</title>
        <authorList>
            <person name="Schulz F."/>
            <person name="Roux S."/>
            <person name="Paez-Espino D."/>
            <person name="Jungbluth S."/>
            <person name="Walsh D.A."/>
            <person name="Denef V.J."/>
            <person name="McMahon K.D."/>
            <person name="Konstantinidis K.T."/>
            <person name="Eloe-Fadrosh E.A."/>
            <person name="Kyrpides N.C."/>
            <person name="Woyke T."/>
        </authorList>
    </citation>
    <scope>NUCLEOTIDE SEQUENCE</scope>
    <source>
        <strain evidence="2">GVMAG-M-3300024301-20</strain>
    </source>
</reference>
<name>A0A6C0ITW0_9ZZZZ</name>
<protein>
    <submittedName>
        <fullName evidence="2">Uncharacterized protein</fullName>
    </submittedName>
</protein>
<accession>A0A6C0ITW0</accession>
<organism evidence="2">
    <name type="scientific">viral metagenome</name>
    <dbReference type="NCBI Taxonomy" id="1070528"/>
    <lineage>
        <taxon>unclassified sequences</taxon>
        <taxon>metagenomes</taxon>
        <taxon>organismal metagenomes</taxon>
    </lineage>
</organism>
<evidence type="ECO:0000313" key="2">
    <source>
        <dbReference type="EMBL" id="QHT96000.1"/>
    </source>
</evidence>
<sequence length="117" mass="13547">MDNYSKTYGAFESKIMVNGQPIDSKSVSWEGNDEKGKMSVNVNDNGKQKSFHLDNKELLSLMKISSIGMPLEKRLETELLQTHKISNKKHKITNKRHKKPNKKHKRHKISSKRRSSK</sequence>
<feature type="region of interest" description="Disordered" evidence="1">
    <location>
        <begin position="81"/>
        <end position="117"/>
    </location>
</feature>
<evidence type="ECO:0000256" key="1">
    <source>
        <dbReference type="SAM" id="MobiDB-lite"/>
    </source>
</evidence>